<feature type="signal peptide" evidence="1">
    <location>
        <begin position="1"/>
        <end position="17"/>
    </location>
</feature>
<feature type="chain" id="PRO_5043001881" evidence="1">
    <location>
        <begin position="18"/>
        <end position="105"/>
    </location>
</feature>
<accession>A0AAN8JRQ5</accession>
<dbReference type="Proteomes" id="UP001347796">
    <property type="component" value="Unassembled WGS sequence"/>
</dbReference>
<reference evidence="2 3" key="1">
    <citation type="submission" date="2024-01" db="EMBL/GenBank/DDBJ databases">
        <title>The genome of the rayed Mediterranean limpet Patella caerulea (Linnaeus, 1758).</title>
        <authorList>
            <person name="Anh-Thu Weber A."/>
            <person name="Halstead-Nussloch G."/>
        </authorList>
    </citation>
    <scope>NUCLEOTIDE SEQUENCE [LARGE SCALE GENOMIC DNA]</scope>
    <source>
        <strain evidence="2">AATW-2023a</strain>
        <tissue evidence="2">Whole specimen</tissue>
    </source>
</reference>
<evidence type="ECO:0000313" key="3">
    <source>
        <dbReference type="Proteomes" id="UP001347796"/>
    </source>
</evidence>
<comment type="caution">
    <text evidence="2">The sequence shown here is derived from an EMBL/GenBank/DDBJ whole genome shotgun (WGS) entry which is preliminary data.</text>
</comment>
<keyword evidence="3" id="KW-1185">Reference proteome</keyword>
<proteinExistence type="predicted"/>
<name>A0AAN8JRQ5_PATCE</name>
<evidence type="ECO:0000256" key="1">
    <source>
        <dbReference type="SAM" id="SignalP"/>
    </source>
</evidence>
<dbReference type="AlphaFoldDB" id="A0AAN8JRQ5"/>
<gene>
    <name evidence="2" type="ORF">SNE40_012137</name>
</gene>
<protein>
    <submittedName>
        <fullName evidence="2">Uncharacterized protein</fullName>
    </submittedName>
</protein>
<evidence type="ECO:0000313" key="2">
    <source>
        <dbReference type="EMBL" id="KAK6179884.1"/>
    </source>
</evidence>
<dbReference type="EMBL" id="JAZGQO010000008">
    <property type="protein sequence ID" value="KAK6179884.1"/>
    <property type="molecule type" value="Genomic_DNA"/>
</dbReference>
<organism evidence="2 3">
    <name type="scientific">Patella caerulea</name>
    <name type="common">Rayed Mediterranean limpet</name>
    <dbReference type="NCBI Taxonomy" id="87958"/>
    <lineage>
        <taxon>Eukaryota</taxon>
        <taxon>Metazoa</taxon>
        <taxon>Spiralia</taxon>
        <taxon>Lophotrochozoa</taxon>
        <taxon>Mollusca</taxon>
        <taxon>Gastropoda</taxon>
        <taxon>Patellogastropoda</taxon>
        <taxon>Patelloidea</taxon>
        <taxon>Patellidae</taxon>
        <taxon>Patella</taxon>
    </lineage>
</organism>
<keyword evidence="1" id="KW-0732">Signal</keyword>
<sequence length="105" mass="10853">MKAVLALVLLTTVATQAFIFNGCKQDSDCNNGCCQRSFFNSRCVAKSQYLQSCSTTSCGCAAGLKCVKETEVTSVAIEIHVGGNGMVCEQTDATATTAAPSSPSA</sequence>